<comment type="caution">
    <text evidence="1">The sequence shown here is derived from an EMBL/GenBank/DDBJ whole genome shotgun (WGS) entry which is preliminary data.</text>
</comment>
<evidence type="ECO:0000313" key="1">
    <source>
        <dbReference type="EMBL" id="KRZ23156.1"/>
    </source>
</evidence>
<name>A0A0V1IKT9_TRIPS</name>
<evidence type="ECO:0000313" key="4">
    <source>
        <dbReference type="Proteomes" id="UP000054826"/>
    </source>
</evidence>
<organism evidence="1 3">
    <name type="scientific">Trichinella pseudospiralis</name>
    <name type="common">Parasitic roundworm</name>
    <dbReference type="NCBI Taxonomy" id="6337"/>
    <lineage>
        <taxon>Eukaryota</taxon>
        <taxon>Metazoa</taxon>
        <taxon>Ecdysozoa</taxon>
        <taxon>Nematoda</taxon>
        <taxon>Enoplea</taxon>
        <taxon>Dorylaimia</taxon>
        <taxon>Trichinellida</taxon>
        <taxon>Trichinellidae</taxon>
        <taxon>Trichinella</taxon>
    </lineage>
</organism>
<dbReference type="Proteomes" id="UP000054826">
    <property type="component" value="Unassembled WGS sequence"/>
</dbReference>
<dbReference type="AlphaFoldDB" id="A0A0V1IKT9"/>
<evidence type="ECO:0000313" key="3">
    <source>
        <dbReference type="Proteomes" id="UP000054805"/>
    </source>
</evidence>
<keyword evidence="3" id="KW-1185">Reference proteome</keyword>
<sequence>MKKNVALEPMPSLQTVKLKSSKENSSSIGASMLNNSNPTPLNAVSTIRFVSESSFLLTNNCEASTSDLLFWDLIACTTFEYTSFEPDLLDDGSSLSTCIISSDES</sequence>
<gene>
    <name evidence="1" type="ORF">T4B_4308</name>
    <name evidence="2" type="ORF">T4C_14167</name>
</gene>
<reference evidence="3 4" key="1">
    <citation type="submission" date="2015-01" db="EMBL/GenBank/DDBJ databases">
        <title>Evolution of Trichinella species and genotypes.</title>
        <authorList>
            <person name="Korhonen P.K."/>
            <person name="Edoardo P."/>
            <person name="Giuseppe L.R."/>
            <person name="Gasser R.B."/>
        </authorList>
    </citation>
    <scope>NUCLEOTIDE SEQUENCE [LARGE SCALE GENOMIC DNA]</scope>
    <source>
        <strain evidence="2">ISS176</strain>
        <strain evidence="1">ISS588</strain>
    </source>
</reference>
<accession>A0A0V1IKT9</accession>
<dbReference type="EMBL" id="JYDV01000136">
    <property type="protein sequence ID" value="KRZ29771.1"/>
    <property type="molecule type" value="Genomic_DNA"/>
</dbReference>
<evidence type="ECO:0000313" key="2">
    <source>
        <dbReference type="EMBL" id="KRZ29771.1"/>
    </source>
</evidence>
<proteinExistence type="predicted"/>
<dbReference type="Proteomes" id="UP000054805">
    <property type="component" value="Unassembled WGS sequence"/>
</dbReference>
<dbReference type="EMBL" id="JYDS01000152">
    <property type="protein sequence ID" value="KRZ23156.1"/>
    <property type="molecule type" value="Genomic_DNA"/>
</dbReference>
<protein>
    <submittedName>
        <fullName evidence="1">Uncharacterized protein</fullName>
    </submittedName>
</protein>